<keyword evidence="9" id="KW-0418">Kinase</keyword>
<proteinExistence type="predicted"/>
<dbReference type="SUPFAM" id="SSF103190">
    <property type="entry name" value="Sensory domain-like"/>
    <property type="match status" value="1"/>
</dbReference>
<evidence type="ECO:0000256" key="14">
    <source>
        <dbReference type="SAM" id="Phobius"/>
    </source>
</evidence>
<reference evidence="18 19" key="1">
    <citation type="submission" date="2021-05" db="EMBL/GenBank/DDBJ databases">
        <title>The draft genome of Geobacter chapellei DSM 13688.</title>
        <authorList>
            <person name="Xu Z."/>
            <person name="Masuda Y."/>
            <person name="Itoh H."/>
            <person name="Senoo K."/>
        </authorList>
    </citation>
    <scope>NUCLEOTIDE SEQUENCE [LARGE SCALE GENOMIC DNA]</scope>
    <source>
        <strain evidence="18 19">DSM 13688</strain>
    </source>
</reference>
<dbReference type="PANTHER" id="PTHR43065">
    <property type="entry name" value="SENSOR HISTIDINE KINASE"/>
    <property type="match status" value="1"/>
</dbReference>
<dbReference type="InterPro" id="IPR033463">
    <property type="entry name" value="sCache_3"/>
</dbReference>
<keyword evidence="11 14" id="KW-1133">Transmembrane helix</keyword>
<dbReference type="Proteomes" id="UP000784128">
    <property type="component" value="Unassembled WGS sequence"/>
</dbReference>
<dbReference type="EC" id="2.7.13.3" evidence="3"/>
<feature type="transmembrane region" description="Helical" evidence="14">
    <location>
        <begin position="181"/>
        <end position="200"/>
    </location>
</feature>
<evidence type="ECO:0000256" key="7">
    <source>
        <dbReference type="ARBA" id="ARBA00022692"/>
    </source>
</evidence>
<name>A0ABS5UB10_9BACT</name>
<keyword evidence="7 14" id="KW-0812">Transmembrane</keyword>
<dbReference type="EMBL" id="JAHDYS010000013">
    <property type="protein sequence ID" value="MBT1072854.1"/>
    <property type="molecule type" value="Genomic_DNA"/>
</dbReference>
<dbReference type="InterPro" id="IPR029151">
    <property type="entry name" value="Sensor-like_sf"/>
</dbReference>
<dbReference type="Pfam" id="PF17202">
    <property type="entry name" value="sCache_3_3"/>
    <property type="match status" value="1"/>
</dbReference>
<keyword evidence="12" id="KW-0902">Two-component regulatory system</keyword>
<dbReference type="SMART" id="SM00387">
    <property type="entry name" value="HATPase_c"/>
    <property type="match status" value="1"/>
</dbReference>
<dbReference type="NCBIfam" id="TIGR00229">
    <property type="entry name" value="sensory_box"/>
    <property type="match status" value="1"/>
</dbReference>
<dbReference type="SUPFAM" id="SSF55785">
    <property type="entry name" value="PYP-like sensor domain (PAS domain)"/>
    <property type="match status" value="1"/>
</dbReference>
<keyword evidence="4" id="KW-1003">Cell membrane</keyword>
<sequence length="588" mass="65282">MRPAKKYILINTLIALAVLITYSLVAVARFQDEQQNEAARELERSLATMKELLAAKGELRKVNGTLMAGDYVINGNYEIPDIIEEIFEGAATIFLDDVRISTNIRTSDGKRATGTRLQGPPYQTVIKEGRRFTGEALILGVPYLTVYEPIRDQNGKLIGILFAGVKKSVLIVTLHHLKTQLYLLLLVLILVMAIPAILITRLTSREEEARHAQVKFLQTLMDTIPNPIFYKDIHGRFLGCNKATENALGVPREQLIGKTVADVIGGEPGEIHRRTDDEVISKSEIQMYEAKLTLKDGNLHDVVFYKAAFPDAVKGVGGIIGTFVDVTDIKNFERALREEAESRCLHVAALAEKDKMLMQQNRQAVMGEMIGNIAHQWRQPLNTLALIFQELLITYQGGGFTEEYLATRTGRIKDLIHHMSETVDEFTKFFRPGKAAAPFMPSQVITRTLGLIEASMKNIEIEIRMNVTADAEVVGYSNEYSQVILNVIMNARDTFCEREIPLPRIIRIDVTTSAASSLVTITDNAGGIPDNILAHIFDSYFTTKESTGTGIGLYLARTIIEKNMNGILSGQNTVDGAAFRIEVPLKGS</sequence>
<accession>A0ABS5UB10</accession>
<dbReference type="Pfam" id="PF02518">
    <property type="entry name" value="HATPase_c"/>
    <property type="match status" value="1"/>
</dbReference>
<dbReference type="InterPro" id="IPR004358">
    <property type="entry name" value="Sig_transdc_His_kin-like_C"/>
</dbReference>
<evidence type="ECO:0000256" key="13">
    <source>
        <dbReference type="ARBA" id="ARBA00023136"/>
    </source>
</evidence>
<comment type="caution">
    <text evidence="18">The sequence shown here is derived from an EMBL/GenBank/DDBJ whole genome shotgun (WGS) entry which is preliminary data.</text>
</comment>
<feature type="domain" description="Histidine kinase" evidence="15">
    <location>
        <begin position="372"/>
        <end position="587"/>
    </location>
</feature>
<evidence type="ECO:0000256" key="1">
    <source>
        <dbReference type="ARBA" id="ARBA00000085"/>
    </source>
</evidence>
<keyword evidence="5" id="KW-0597">Phosphoprotein</keyword>
<dbReference type="PROSITE" id="PS50113">
    <property type="entry name" value="PAC"/>
    <property type="match status" value="1"/>
</dbReference>
<dbReference type="InterPro" id="IPR000014">
    <property type="entry name" value="PAS"/>
</dbReference>
<dbReference type="PANTHER" id="PTHR43065:SF10">
    <property type="entry name" value="PEROXIDE STRESS-ACTIVATED HISTIDINE KINASE MAK3"/>
    <property type="match status" value="1"/>
</dbReference>
<dbReference type="RefSeq" id="WP_214300271.1">
    <property type="nucleotide sequence ID" value="NZ_JAHDYS010000013.1"/>
</dbReference>
<dbReference type="InterPro" id="IPR000700">
    <property type="entry name" value="PAS-assoc_C"/>
</dbReference>
<evidence type="ECO:0000259" key="16">
    <source>
        <dbReference type="PROSITE" id="PS50112"/>
    </source>
</evidence>
<dbReference type="SUPFAM" id="SSF47384">
    <property type="entry name" value="Homodimeric domain of signal transducing histidine kinase"/>
    <property type="match status" value="1"/>
</dbReference>
<dbReference type="InterPro" id="IPR013656">
    <property type="entry name" value="PAS_4"/>
</dbReference>
<dbReference type="PRINTS" id="PR00344">
    <property type="entry name" value="BCTRLSENSOR"/>
</dbReference>
<dbReference type="CDD" id="cd18773">
    <property type="entry name" value="PDC1_HK_sensor"/>
    <property type="match status" value="1"/>
</dbReference>
<dbReference type="PROSITE" id="PS50109">
    <property type="entry name" value="HIS_KIN"/>
    <property type="match status" value="1"/>
</dbReference>
<organism evidence="18 19">
    <name type="scientific">Pelotalea chapellei</name>
    <dbReference type="NCBI Taxonomy" id="44671"/>
    <lineage>
        <taxon>Bacteria</taxon>
        <taxon>Pseudomonadati</taxon>
        <taxon>Thermodesulfobacteriota</taxon>
        <taxon>Desulfuromonadia</taxon>
        <taxon>Geobacterales</taxon>
        <taxon>Geobacteraceae</taxon>
        <taxon>Pelotalea</taxon>
    </lineage>
</organism>
<evidence type="ECO:0000256" key="6">
    <source>
        <dbReference type="ARBA" id="ARBA00022679"/>
    </source>
</evidence>
<comment type="subcellular location">
    <subcellularLocation>
        <location evidence="2">Cell membrane</location>
        <topology evidence="2">Multi-pass membrane protein</topology>
    </subcellularLocation>
</comment>
<keyword evidence="8" id="KW-0547">Nucleotide-binding</keyword>
<evidence type="ECO:0000313" key="19">
    <source>
        <dbReference type="Proteomes" id="UP000784128"/>
    </source>
</evidence>
<dbReference type="InterPro" id="IPR003594">
    <property type="entry name" value="HATPase_dom"/>
</dbReference>
<dbReference type="CDD" id="cd00130">
    <property type="entry name" value="PAS"/>
    <property type="match status" value="1"/>
</dbReference>
<dbReference type="SUPFAM" id="SSF55874">
    <property type="entry name" value="ATPase domain of HSP90 chaperone/DNA topoisomerase II/histidine kinase"/>
    <property type="match status" value="1"/>
</dbReference>
<evidence type="ECO:0000256" key="4">
    <source>
        <dbReference type="ARBA" id="ARBA00022475"/>
    </source>
</evidence>
<evidence type="ECO:0000313" key="18">
    <source>
        <dbReference type="EMBL" id="MBT1072854.1"/>
    </source>
</evidence>
<dbReference type="InterPro" id="IPR003661">
    <property type="entry name" value="HisK_dim/P_dom"/>
</dbReference>
<feature type="domain" description="PAS" evidence="16">
    <location>
        <begin position="213"/>
        <end position="283"/>
    </location>
</feature>
<protein>
    <recommendedName>
        <fullName evidence="3">histidine kinase</fullName>
        <ecNumber evidence="3">2.7.13.3</ecNumber>
    </recommendedName>
</protein>
<dbReference type="Gene3D" id="3.30.565.10">
    <property type="entry name" value="Histidine kinase-like ATPase, C-terminal domain"/>
    <property type="match status" value="1"/>
</dbReference>
<feature type="domain" description="PAC" evidence="17">
    <location>
        <begin position="286"/>
        <end position="338"/>
    </location>
</feature>
<feature type="transmembrane region" description="Helical" evidence="14">
    <location>
        <begin position="7"/>
        <end position="28"/>
    </location>
</feature>
<dbReference type="InterPro" id="IPR036890">
    <property type="entry name" value="HATPase_C_sf"/>
</dbReference>
<evidence type="ECO:0000256" key="3">
    <source>
        <dbReference type="ARBA" id="ARBA00012438"/>
    </source>
</evidence>
<evidence type="ECO:0000256" key="2">
    <source>
        <dbReference type="ARBA" id="ARBA00004651"/>
    </source>
</evidence>
<dbReference type="InterPro" id="IPR005467">
    <property type="entry name" value="His_kinase_dom"/>
</dbReference>
<evidence type="ECO:0000259" key="15">
    <source>
        <dbReference type="PROSITE" id="PS50109"/>
    </source>
</evidence>
<keyword evidence="6" id="KW-0808">Transferase</keyword>
<comment type="catalytic activity">
    <reaction evidence="1">
        <text>ATP + protein L-histidine = ADP + protein N-phospho-L-histidine.</text>
        <dbReference type="EC" id="2.7.13.3"/>
    </reaction>
</comment>
<keyword evidence="13 14" id="KW-0472">Membrane</keyword>
<evidence type="ECO:0000256" key="11">
    <source>
        <dbReference type="ARBA" id="ARBA00022989"/>
    </source>
</evidence>
<dbReference type="InterPro" id="IPR036097">
    <property type="entry name" value="HisK_dim/P_sf"/>
</dbReference>
<keyword evidence="19" id="KW-1185">Reference proteome</keyword>
<evidence type="ECO:0000256" key="5">
    <source>
        <dbReference type="ARBA" id="ARBA00022553"/>
    </source>
</evidence>
<evidence type="ECO:0000256" key="9">
    <source>
        <dbReference type="ARBA" id="ARBA00022777"/>
    </source>
</evidence>
<evidence type="ECO:0000256" key="10">
    <source>
        <dbReference type="ARBA" id="ARBA00022840"/>
    </source>
</evidence>
<dbReference type="CDD" id="cd00082">
    <property type="entry name" value="HisKA"/>
    <property type="match status" value="1"/>
</dbReference>
<keyword evidence="10" id="KW-0067">ATP-binding</keyword>
<dbReference type="InterPro" id="IPR035965">
    <property type="entry name" value="PAS-like_dom_sf"/>
</dbReference>
<dbReference type="Gene3D" id="1.10.287.130">
    <property type="match status" value="1"/>
</dbReference>
<dbReference type="Gene3D" id="3.30.450.20">
    <property type="entry name" value="PAS domain"/>
    <property type="match status" value="1"/>
</dbReference>
<dbReference type="SMART" id="SM00091">
    <property type="entry name" value="PAS"/>
    <property type="match status" value="1"/>
</dbReference>
<evidence type="ECO:0000256" key="8">
    <source>
        <dbReference type="ARBA" id="ARBA00022741"/>
    </source>
</evidence>
<dbReference type="Pfam" id="PF08448">
    <property type="entry name" value="PAS_4"/>
    <property type="match status" value="1"/>
</dbReference>
<evidence type="ECO:0000256" key="12">
    <source>
        <dbReference type="ARBA" id="ARBA00023012"/>
    </source>
</evidence>
<dbReference type="PROSITE" id="PS50112">
    <property type="entry name" value="PAS"/>
    <property type="match status" value="1"/>
</dbReference>
<gene>
    <name evidence="18" type="ORF">KJB30_13745</name>
</gene>
<evidence type="ECO:0000259" key="17">
    <source>
        <dbReference type="PROSITE" id="PS50113"/>
    </source>
</evidence>